<dbReference type="Proteomes" id="UP000318483">
    <property type="component" value="Chromosome"/>
</dbReference>
<evidence type="ECO:0000313" key="3">
    <source>
        <dbReference type="Proteomes" id="UP000318483"/>
    </source>
</evidence>
<dbReference type="EMBL" id="CP042261">
    <property type="protein sequence ID" value="QDY68449.1"/>
    <property type="molecule type" value="Genomic_DNA"/>
</dbReference>
<dbReference type="InterPro" id="IPR000182">
    <property type="entry name" value="GNAT_dom"/>
</dbReference>
<dbReference type="SUPFAM" id="SSF55729">
    <property type="entry name" value="Acyl-CoA N-acyltransferases (Nat)"/>
    <property type="match status" value="1"/>
</dbReference>
<proteinExistence type="predicted"/>
<gene>
    <name evidence="2" type="ORF">FPZ52_01640</name>
</gene>
<dbReference type="GO" id="GO:0016747">
    <property type="term" value="F:acyltransferase activity, transferring groups other than amino-acyl groups"/>
    <property type="evidence" value="ECO:0007669"/>
    <property type="project" value="InterPro"/>
</dbReference>
<dbReference type="PROSITE" id="PS51186">
    <property type="entry name" value="GNAT"/>
    <property type="match status" value="1"/>
</dbReference>
<dbReference type="AlphaFoldDB" id="A0A5B8I588"/>
<feature type="domain" description="N-acetyltransferase" evidence="1">
    <location>
        <begin position="2"/>
        <end position="142"/>
    </location>
</feature>
<sequence>MLKIRHATPEDFTAISVVAVSAFEQPNEARLMSDLRDGGHVAIEMVASDEDMVVGCVMLSRLELPQEWLTLAPLCIIPSRQRQGIGAELVRYALDEARRQEFDAVVVVGDPDYYVRFGFEFDGFAQLFSPYPPQYTGLYPIDPQTSLTRAELLYPAPFLEV</sequence>
<reference evidence="2 3" key="1">
    <citation type="submission" date="2019-07" db="EMBL/GenBank/DDBJ databases">
        <title>Litoreibacter alkalisoli sp. nov., isolated from saline-alkaline soil.</title>
        <authorList>
            <person name="Wang S."/>
            <person name="Xu L."/>
            <person name="Xing Y.-T."/>
            <person name="Sun J.-Q."/>
        </authorList>
    </citation>
    <scope>NUCLEOTIDE SEQUENCE [LARGE SCALE GENOMIC DNA]</scope>
    <source>
        <strain evidence="2 3">LN3S51</strain>
    </source>
</reference>
<organism evidence="2 3">
    <name type="scientific">Qingshengfaniella alkalisoli</name>
    <dbReference type="NCBI Taxonomy" id="2599296"/>
    <lineage>
        <taxon>Bacteria</taxon>
        <taxon>Pseudomonadati</taxon>
        <taxon>Pseudomonadota</taxon>
        <taxon>Alphaproteobacteria</taxon>
        <taxon>Rhodobacterales</taxon>
        <taxon>Paracoccaceae</taxon>
        <taxon>Qingshengfaniella</taxon>
    </lineage>
</organism>
<evidence type="ECO:0000313" key="2">
    <source>
        <dbReference type="EMBL" id="QDY68449.1"/>
    </source>
</evidence>
<dbReference type="Pfam" id="PF00583">
    <property type="entry name" value="Acetyltransf_1"/>
    <property type="match status" value="1"/>
</dbReference>
<dbReference type="KEGG" id="lit:FPZ52_01640"/>
<dbReference type="Gene3D" id="3.40.630.30">
    <property type="match status" value="1"/>
</dbReference>
<dbReference type="RefSeq" id="WP_146363087.1">
    <property type="nucleotide sequence ID" value="NZ_CP042261.1"/>
</dbReference>
<keyword evidence="3" id="KW-1185">Reference proteome</keyword>
<evidence type="ECO:0000259" key="1">
    <source>
        <dbReference type="PROSITE" id="PS51186"/>
    </source>
</evidence>
<dbReference type="InterPro" id="IPR016181">
    <property type="entry name" value="Acyl_CoA_acyltransferase"/>
</dbReference>
<dbReference type="OrthoDB" id="9797178at2"/>
<accession>A0A5B8I588</accession>
<name>A0A5B8I588_9RHOB</name>
<protein>
    <submittedName>
        <fullName evidence="2">N-acetyltransferase</fullName>
    </submittedName>
</protein>
<dbReference type="CDD" id="cd04301">
    <property type="entry name" value="NAT_SF"/>
    <property type="match status" value="1"/>
</dbReference>
<keyword evidence="2" id="KW-0808">Transferase</keyword>